<reference evidence="1 2" key="1">
    <citation type="submission" date="2021-01" db="EMBL/GenBank/DDBJ databases">
        <title>Chryseolinea sp. Jin1 Genome sequencing and assembly.</title>
        <authorList>
            <person name="Kim I."/>
        </authorList>
    </citation>
    <scope>NUCLEOTIDE SEQUENCE [LARGE SCALE GENOMIC DNA]</scope>
    <source>
        <strain evidence="1 2">Jin1</strain>
    </source>
</reference>
<name>A0ABS1KVK9_9BACT</name>
<evidence type="ECO:0000313" key="1">
    <source>
        <dbReference type="EMBL" id="MBL0743486.1"/>
    </source>
</evidence>
<dbReference type="Proteomes" id="UP000613030">
    <property type="component" value="Unassembled WGS sequence"/>
</dbReference>
<keyword evidence="2" id="KW-1185">Reference proteome</keyword>
<comment type="caution">
    <text evidence="1">The sequence shown here is derived from an EMBL/GenBank/DDBJ whole genome shotgun (WGS) entry which is preliminary data.</text>
</comment>
<gene>
    <name evidence="1" type="ORF">JI741_19795</name>
</gene>
<accession>A0ABS1KVK9</accession>
<dbReference type="EMBL" id="JAERRB010000007">
    <property type="protein sequence ID" value="MBL0743486.1"/>
    <property type="molecule type" value="Genomic_DNA"/>
</dbReference>
<organism evidence="1 2">
    <name type="scientific">Chryseolinea lacunae</name>
    <dbReference type="NCBI Taxonomy" id="2801331"/>
    <lineage>
        <taxon>Bacteria</taxon>
        <taxon>Pseudomonadati</taxon>
        <taxon>Bacteroidota</taxon>
        <taxon>Cytophagia</taxon>
        <taxon>Cytophagales</taxon>
        <taxon>Fulvivirgaceae</taxon>
        <taxon>Chryseolinea</taxon>
    </lineage>
</organism>
<sequence length="178" mass="20906">MQSRQLNFFIHPDDLPEIEVFLREENALFIKQPTFEIANLYSDSIAFDDRHKFDTVFLVKADQANHVVTQWIAPQGYWLVDAQSSCAIQFSRGGLTKDGKKLNRARFYYTSFYYHEGERIEKPKEFVAWADRLKRKFRKRFMVPGAGVNGNYYSPRVEKILHQQQTGVHLSGWHIDIS</sequence>
<dbReference type="RefSeq" id="WP_202012831.1">
    <property type="nucleotide sequence ID" value="NZ_JAERRB010000007.1"/>
</dbReference>
<proteinExistence type="predicted"/>
<protein>
    <submittedName>
        <fullName evidence="1">Uncharacterized protein</fullName>
    </submittedName>
</protein>
<evidence type="ECO:0000313" key="2">
    <source>
        <dbReference type="Proteomes" id="UP000613030"/>
    </source>
</evidence>